<dbReference type="PANTHER" id="PTHR44943:SF8">
    <property type="entry name" value="TPR REPEAT-CONTAINING PROTEIN MJ0263"/>
    <property type="match status" value="1"/>
</dbReference>
<name>A0A2N0VEG4_9BACT</name>
<evidence type="ECO:0000313" key="4">
    <source>
        <dbReference type="EMBL" id="PKD42550.1"/>
    </source>
</evidence>
<dbReference type="PROSITE" id="PS50005">
    <property type="entry name" value="TPR"/>
    <property type="match status" value="3"/>
</dbReference>
<reference evidence="4 5" key="1">
    <citation type="submission" date="2017-11" db="EMBL/GenBank/DDBJ databases">
        <title>Rhodohalobacter 15182 sp. nov., isolated from a salt lake.</title>
        <authorList>
            <person name="Han S."/>
        </authorList>
    </citation>
    <scope>NUCLEOTIDE SEQUENCE [LARGE SCALE GENOMIC DNA]</scope>
    <source>
        <strain evidence="4 5">15182</strain>
    </source>
</reference>
<dbReference type="InterPro" id="IPR019734">
    <property type="entry name" value="TPR_rpt"/>
</dbReference>
<feature type="repeat" description="TPR" evidence="3">
    <location>
        <begin position="138"/>
        <end position="171"/>
    </location>
</feature>
<keyword evidence="2 3" id="KW-0802">TPR repeat</keyword>
<keyword evidence="5" id="KW-1185">Reference proteome</keyword>
<dbReference type="Proteomes" id="UP000233398">
    <property type="component" value="Unassembled WGS sequence"/>
</dbReference>
<dbReference type="Pfam" id="PF13432">
    <property type="entry name" value="TPR_16"/>
    <property type="match status" value="1"/>
</dbReference>
<dbReference type="InterPro" id="IPR051685">
    <property type="entry name" value="Ycf3/AcsC/BcsC/TPR_MFPF"/>
</dbReference>
<feature type="repeat" description="TPR" evidence="3">
    <location>
        <begin position="71"/>
        <end position="104"/>
    </location>
</feature>
<dbReference type="RefSeq" id="WP_101074235.1">
    <property type="nucleotide sequence ID" value="NZ_PISP01000006.1"/>
</dbReference>
<organism evidence="4 5">
    <name type="scientific">Rhodohalobacter barkolensis</name>
    <dbReference type="NCBI Taxonomy" id="2053187"/>
    <lineage>
        <taxon>Bacteria</taxon>
        <taxon>Pseudomonadati</taxon>
        <taxon>Balneolota</taxon>
        <taxon>Balneolia</taxon>
        <taxon>Balneolales</taxon>
        <taxon>Balneolaceae</taxon>
        <taxon>Rhodohalobacter</taxon>
    </lineage>
</organism>
<evidence type="ECO:0000256" key="1">
    <source>
        <dbReference type="ARBA" id="ARBA00022737"/>
    </source>
</evidence>
<evidence type="ECO:0000313" key="5">
    <source>
        <dbReference type="Proteomes" id="UP000233398"/>
    </source>
</evidence>
<dbReference type="Pfam" id="PF13181">
    <property type="entry name" value="TPR_8"/>
    <property type="match status" value="1"/>
</dbReference>
<gene>
    <name evidence="4" type="ORF">CWD77_14150</name>
</gene>
<dbReference type="Gene3D" id="1.25.40.10">
    <property type="entry name" value="Tetratricopeptide repeat domain"/>
    <property type="match status" value="1"/>
</dbReference>
<evidence type="ECO:0000256" key="2">
    <source>
        <dbReference type="ARBA" id="ARBA00022803"/>
    </source>
</evidence>
<dbReference type="EMBL" id="PISP01000006">
    <property type="protein sequence ID" value="PKD42550.1"/>
    <property type="molecule type" value="Genomic_DNA"/>
</dbReference>
<dbReference type="AlphaFoldDB" id="A0A2N0VEG4"/>
<dbReference type="OrthoDB" id="9803982at2"/>
<comment type="caution">
    <text evidence="4">The sequence shown here is derived from an EMBL/GenBank/DDBJ whole genome shotgun (WGS) entry which is preliminary data.</text>
</comment>
<protein>
    <submittedName>
        <fullName evidence="4">Uncharacterized protein</fullName>
    </submittedName>
</protein>
<accession>A0A2N0VEG4</accession>
<feature type="repeat" description="TPR" evidence="3">
    <location>
        <begin position="37"/>
        <end position="70"/>
    </location>
</feature>
<dbReference type="PANTHER" id="PTHR44943">
    <property type="entry name" value="CELLULOSE SYNTHASE OPERON PROTEIN C"/>
    <property type="match status" value="1"/>
</dbReference>
<keyword evidence="1" id="KW-0677">Repeat</keyword>
<evidence type="ECO:0000256" key="3">
    <source>
        <dbReference type="PROSITE-ProRule" id="PRU00339"/>
    </source>
</evidence>
<dbReference type="SMART" id="SM00028">
    <property type="entry name" value="TPR"/>
    <property type="match status" value="4"/>
</dbReference>
<sequence>MSFEEKHKQGYELLHERDLDKSLDTARQLQRMNPDAPEGFTLEGEVMQKLNQWDSSIKSFTEAIEKDDDNGRLYNLRGYSYLNDDDAEKAREDFERAIELEDIPAAHRNMVLYKVMAGKGNEAITYLLDRIRTDPRDVENWILMGDLMKKGGHDEKAKTYYEQVLKMDPENEYVKSLLEE</sequence>
<proteinExistence type="predicted"/>
<dbReference type="SUPFAM" id="SSF48452">
    <property type="entry name" value="TPR-like"/>
    <property type="match status" value="1"/>
</dbReference>
<dbReference type="InterPro" id="IPR011990">
    <property type="entry name" value="TPR-like_helical_dom_sf"/>
</dbReference>